<name>A0A401GKR1_9APHY</name>
<dbReference type="STRING" id="139825.A0A401GKR1"/>
<accession>A0A401GKR1</accession>
<dbReference type="EMBL" id="BFAD01000004">
    <property type="protein sequence ID" value="GBE82740.1"/>
    <property type="molecule type" value="Genomic_DNA"/>
</dbReference>
<evidence type="ECO:0000313" key="3">
    <source>
        <dbReference type="Proteomes" id="UP000287166"/>
    </source>
</evidence>
<comment type="caution">
    <text evidence="2">The sequence shown here is derived from an EMBL/GenBank/DDBJ whole genome shotgun (WGS) entry which is preliminary data.</text>
</comment>
<feature type="compositionally biased region" description="Acidic residues" evidence="1">
    <location>
        <begin position="180"/>
        <end position="189"/>
    </location>
</feature>
<dbReference type="Proteomes" id="UP000287166">
    <property type="component" value="Unassembled WGS sequence"/>
</dbReference>
<keyword evidence="3" id="KW-1185">Reference proteome</keyword>
<dbReference type="AlphaFoldDB" id="A0A401GKR1"/>
<feature type="compositionally biased region" description="Basic and acidic residues" evidence="1">
    <location>
        <begin position="147"/>
        <end position="179"/>
    </location>
</feature>
<feature type="region of interest" description="Disordered" evidence="1">
    <location>
        <begin position="1"/>
        <end position="50"/>
    </location>
</feature>
<feature type="region of interest" description="Disordered" evidence="1">
    <location>
        <begin position="142"/>
        <end position="197"/>
    </location>
</feature>
<proteinExistence type="predicted"/>
<dbReference type="InParanoid" id="A0A401GKR1"/>
<evidence type="ECO:0000313" key="2">
    <source>
        <dbReference type="EMBL" id="GBE82740.1"/>
    </source>
</evidence>
<protein>
    <submittedName>
        <fullName evidence="2">Uncharacterized protein</fullName>
    </submittedName>
</protein>
<gene>
    <name evidence="2" type="ORF">SCP_0411250</name>
</gene>
<dbReference type="RefSeq" id="XP_027613653.1">
    <property type="nucleotide sequence ID" value="XM_027757852.1"/>
</dbReference>
<feature type="compositionally biased region" description="Basic residues" evidence="1">
    <location>
        <begin position="35"/>
        <end position="44"/>
    </location>
</feature>
<dbReference type="OrthoDB" id="2497589at2759"/>
<sequence>MTGKKRAAEEESAGPTTRSAKAPKTEKAETATPARGRRGSKKGPKATMAASQFKARALPLHVNLTHTPPVLDPTAEGKEGAVSVSHMDAGFIGTTTLVPSTFATGSYGWKGNKRITIELPSAEGEEGEKEKVHVMLTINATVMGSKGAKEEGGEGGEEHAEEHTEEHPAENAEEKKEGEAKEDEAEETGVADAEAKE</sequence>
<organism evidence="2 3">
    <name type="scientific">Sparassis crispa</name>
    <dbReference type="NCBI Taxonomy" id="139825"/>
    <lineage>
        <taxon>Eukaryota</taxon>
        <taxon>Fungi</taxon>
        <taxon>Dikarya</taxon>
        <taxon>Basidiomycota</taxon>
        <taxon>Agaricomycotina</taxon>
        <taxon>Agaricomycetes</taxon>
        <taxon>Polyporales</taxon>
        <taxon>Sparassidaceae</taxon>
        <taxon>Sparassis</taxon>
    </lineage>
</organism>
<evidence type="ECO:0000256" key="1">
    <source>
        <dbReference type="SAM" id="MobiDB-lite"/>
    </source>
</evidence>
<reference evidence="2 3" key="1">
    <citation type="journal article" date="2018" name="Sci. Rep.">
        <title>Genome sequence of the cauliflower mushroom Sparassis crispa (Hanabiratake) and its association with beneficial usage.</title>
        <authorList>
            <person name="Kiyama R."/>
            <person name="Furutani Y."/>
            <person name="Kawaguchi K."/>
            <person name="Nakanishi T."/>
        </authorList>
    </citation>
    <scope>NUCLEOTIDE SEQUENCE [LARGE SCALE GENOMIC DNA]</scope>
</reference>
<dbReference type="GeneID" id="38779657"/>